<evidence type="ECO:0000256" key="3">
    <source>
        <dbReference type="PROSITE-ProRule" id="PRU00339"/>
    </source>
</evidence>
<accession>A0ABW8APH6</accession>
<dbReference type="RefSeq" id="WP_398281537.1">
    <property type="nucleotide sequence ID" value="NZ_JBITLV010000004.1"/>
</dbReference>
<feature type="repeat" description="TPR" evidence="3">
    <location>
        <begin position="500"/>
        <end position="533"/>
    </location>
</feature>
<proteinExistence type="predicted"/>
<dbReference type="SMART" id="SM00028">
    <property type="entry name" value="TPR"/>
    <property type="match status" value="6"/>
</dbReference>
<dbReference type="PROSITE" id="PS50005">
    <property type="entry name" value="TPR"/>
    <property type="match status" value="1"/>
</dbReference>
<evidence type="ECO:0000313" key="4">
    <source>
        <dbReference type="EMBL" id="MFI7588274.1"/>
    </source>
</evidence>
<dbReference type="InterPro" id="IPR019734">
    <property type="entry name" value="TPR_rpt"/>
</dbReference>
<gene>
    <name evidence="4" type="ORF">ACIB24_14490</name>
</gene>
<dbReference type="PANTHER" id="PTHR44858:SF1">
    <property type="entry name" value="UDP-N-ACETYLGLUCOSAMINE--PEPTIDE N-ACETYLGLUCOSAMINYLTRANSFERASE SPINDLY-RELATED"/>
    <property type="match status" value="1"/>
</dbReference>
<name>A0ABW8APH6_9ACTN</name>
<evidence type="ECO:0000313" key="5">
    <source>
        <dbReference type="Proteomes" id="UP001612915"/>
    </source>
</evidence>
<dbReference type="Gene3D" id="1.25.40.10">
    <property type="entry name" value="Tetratricopeptide repeat domain"/>
    <property type="match status" value="1"/>
</dbReference>
<reference evidence="4 5" key="1">
    <citation type="submission" date="2024-10" db="EMBL/GenBank/DDBJ databases">
        <title>The Natural Products Discovery Center: Release of the First 8490 Sequenced Strains for Exploring Actinobacteria Biosynthetic Diversity.</title>
        <authorList>
            <person name="Kalkreuter E."/>
            <person name="Kautsar S.A."/>
            <person name="Yang D."/>
            <person name="Bader C.D."/>
            <person name="Teijaro C.N."/>
            <person name="Fluegel L."/>
            <person name="Davis C.M."/>
            <person name="Simpson J.R."/>
            <person name="Lauterbach L."/>
            <person name="Steele A.D."/>
            <person name="Gui C."/>
            <person name="Meng S."/>
            <person name="Li G."/>
            <person name="Viehrig K."/>
            <person name="Ye F."/>
            <person name="Su P."/>
            <person name="Kiefer A.F."/>
            <person name="Nichols A."/>
            <person name="Cepeda A.J."/>
            <person name="Yan W."/>
            <person name="Fan B."/>
            <person name="Jiang Y."/>
            <person name="Adhikari A."/>
            <person name="Zheng C.-J."/>
            <person name="Schuster L."/>
            <person name="Cowan T.M."/>
            <person name="Smanski M.J."/>
            <person name="Chevrette M.G."/>
            <person name="De Carvalho L.P.S."/>
            <person name="Shen B."/>
        </authorList>
    </citation>
    <scope>NUCLEOTIDE SEQUENCE [LARGE SCALE GENOMIC DNA]</scope>
    <source>
        <strain evidence="4 5">NPDC049639</strain>
    </source>
</reference>
<keyword evidence="1" id="KW-0677">Repeat</keyword>
<dbReference type="InterPro" id="IPR011990">
    <property type="entry name" value="TPR-like_helical_dom_sf"/>
</dbReference>
<dbReference type="Pfam" id="PF13432">
    <property type="entry name" value="TPR_16"/>
    <property type="match status" value="2"/>
</dbReference>
<keyword evidence="5" id="KW-1185">Reference proteome</keyword>
<dbReference type="InterPro" id="IPR050498">
    <property type="entry name" value="Ycf3"/>
</dbReference>
<evidence type="ECO:0000256" key="1">
    <source>
        <dbReference type="ARBA" id="ARBA00022737"/>
    </source>
</evidence>
<keyword evidence="2 3" id="KW-0802">TPR repeat</keyword>
<comment type="caution">
    <text evidence="4">The sequence shown here is derived from an EMBL/GenBank/DDBJ whole genome shotgun (WGS) entry which is preliminary data.</text>
</comment>
<dbReference type="PANTHER" id="PTHR44858">
    <property type="entry name" value="TETRATRICOPEPTIDE REPEAT PROTEIN 6"/>
    <property type="match status" value="1"/>
</dbReference>
<evidence type="ECO:0000256" key="2">
    <source>
        <dbReference type="ARBA" id="ARBA00022803"/>
    </source>
</evidence>
<dbReference type="Proteomes" id="UP001612915">
    <property type="component" value="Unassembled WGS sequence"/>
</dbReference>
<dbReference type="SUPFAM" id="SSF48452">
    <property type="entry name" value="TPR-like"/>
    <property type="match status" value="1"/>
</dbReference>
<protein>
    <submittedName>
        <fullName evidence="4">Tetratricopeptide repeat protein</fullName>
    </submittedName>
</protein>
<dbReference type="EMBL" id="JBITLV010000004">
    <property type="protein sequence ID" value="MFI7588274.1"/>
    <property type="molecule type" value="Genomic_DNA"/>
</dbReference>
<organism evidence="4 5">
    <name type="scientific">Spongisporangium articulatum</name>
    <dbReference type="NCBI Taxonomy" id="3362603"/>
    <lineage>
        <taxon>Bacteria</taxon>
        <taxon>Bacillati</taxon>
        <taxon>Actinomycetota</taxon>
        <taxon>Actinomycetes</taxon>
        <taxon>Kineosporiales</taxon>
        <taxon>Kineosporiaceae</taxon>
        <taxon>Spongisporangium</taxon>
    </lineage>
</organism>
<dbReference type="Pfam" id="PF14559">
    <property type="entry name" value="TPR_19"/>
    <property type="match status" value="1"/>
</dbReference>
<sequence>MAYRAERFPGARRMLAQDVVGRYDLKRTLMARQVSEHPGLMMLQLFGDVELDDLDLDPRYGMDAPLAALNRSAESDVHGLVIAGNLLVNGAIHHVKAPAGLSLYVLGDLKARNVAISGLELVVRGTLTVTEVFSGSGPAGGARLDGGANGKLLISDGFPMLIGGTLGLPVLDTGRTRIGLVENGGVREVVGDVPAPLVLNEQLLPAAESSLDQVNAVLAAGGSVLSSDYLAGRTDLEVIRQLRWLEREIEKSLAGGHYLLAIDLLRAARMRGAPRRENGLLLADAIFKAHYETGEVDALAEALAVLNETLGRHADPELARTRPTALVQRAMILHTLHEDEDWAFDQAWRDCSDAIGTLPPAERIGIAKLMGEWLFNRHRYEECVPYLQEALANDPGDGVMYGRMARALWMLDREEEALPYASRSLQLNPVDDRMWFVRGTCRRALGQLGEAALDLQTYLELHPDDVAAVEAAVEVALGQGRQEVAIERAGRFIDDFPEITDSSARFGRLFRQQGLVERALPFLRRAVEIDPEDRSGVRDLAVTLVDAGRDHAGLTTALRSLEIDPDGDHVAYLRAECLLALGEDDAAAADLETYLAHFPDAARAQASLAMIRLRQGRTEEAEQLLGLAWSIAPDDHFVEEVAATAGVEPPGEPRQYRSPSHVSY</sequence>